<dbReference type="Pfam" id="PF20971">
    <property type="entry name" value="MASE12"/>
    <property type="match status" value="1"/>
</dbReference>
<dbReference type="CDD" id="cd00077">
    <property type="entry name" value="HDc"/>
    <property type="match status" value="1"/>
</dbReference>
<dbReference type="Pfam" id="PF13487">
    <property type="entry name" value="HD_5"/>
    <property type="match status" value="1"/>
</dbReference>
<organism evidence="4 5">
    <name type="scientific">Caldibacillus thermoamylovorans</name>
    <dbReference type="NCBI Taxonomy" id="35841"/>
    <lineage>
        <taxon>Bacteria</taxon>
        <taxon>Bacillati</taxon>
        <taxon>Bacillota</taxon>
        <taxon>Bacilli</taxon>
        <taxon>Bacillales</taxon>
        <taxon>Bacillaceae</taxon>
        <taxon>Caldibacillus</taxon>
    </lineage>
</organism>
<feature type="transmembrane region" description="Helical" evidence="1">
    <location>
        <begin position="51"/>
        <end position="73"/>
    </location>
</feature>
<dbReference type="InterPro" id="IPR037522">
    <property type="entry name" value="HD_GYP_dom"/>
</dbReference>
<protein>
    <submittedName>
        <fullName evidence="4">HD-GYP domain</fullName>
    </submittedName>
</protein>
<feature type="transmembrane region" description="Helical" evidence="1">
    <location>
        <begin position="155"/>
        <end position="176"/>
    </location>
</feature>
<proteinExistence type="predicted"/>
<dbReference type="SMART" id="SM00471">
    <property type="entry name" value="HDc"/>
    <property type="match status" value="1"/>
</dbReference>
<evidence type="ECO:0000313" key="4">
    <source>
        <dbReference type="EMBL" id="CEE00863.1"/>
    </source>
</evidence>
<sequence>MQKKTLKVSLLYEERRATIWFLYIFYVLYFSYDLVYYYFLPKLPWFTHLPFNVLNYFMYLILTILLPISIILLKRNKPGYIKYIYFFNYTIIGGIIDIIYYNWNNLPYTSGNIVEIVIIIFSPIFINKKYFYIIFTGTIAKLLITGIILKDSIVSIPSILVFILGIISFIILHRFLSYVEAVKTGYNQQLDGIVKGIITTLELKDPYTRGHSERVAEYAQILAKESNQFNDDELKSFYYACLLHDIGKVNIPDTILTKPGKLTKEEFELIKTHPIVGAKAVEDVEGIADFMDVILHHHERWDGKGYPIGLKGDTISLAARITAIADAFDAMTSSRSYRSALPLQVAYNRVLEGKGTQFDPQLVELFIKVYPSWIKVYDSYNYKNNIKGGVINENPQT</sequence>
<dbReference type="Proteomes" id="UP000040576">
    <property type="component" value="Unassembled WGS sequence"/>
</dbReference>
<keyword evidence="1" id="KW-1133">Transmembrane helix</keyword>
<dbReference type="PROSITE" id="PS51831">
    <property type="entry name" value="HD"/>
    <property type="match status" value="1"/>
</dbReference>
<dbReference type="InterPro" id="IPR048436">
    <property type="entry name" value="MASE12"/>
</dbReference>
<evidence type="ECO:0000259" key="3">
    <source>
        <dbReference type="PROSITE" id="PS51832"/>
    </source>
</evidence>
<dbReference type="PROSITE" id="PS51832">
    <property type="entry name" value="HD_GYP"/>
    <property type="match status" value="1"/>
</dbReference>
<keyword evidence="1" id="KW-0812">Transmembrane</keyword>
<dbReference type="RefSeq" id="WP_034768745.1">
    <property type="nucleotide sequence ID" value="NZ_CCRF01000036.1"/>
</dbReference>
<dbReference type="InterPro" id="IPR006674">
    <property type="entry name" value="HD_domain"/>
</dbReference>
<name>A0A090IWU6_9BACI</name>
<accession>A0A090IWU6</accession>
<dbReference type="SUPFAM" id="SSF109604">
    <property type="entry name" value="HD-domain/PDEase-like"/>
    <property type="match status" value="1"/>
</dbReference>
<dbReference type="AlphaFoldDB" id="A0A090IWU6"/>
<feature type="transmembrane region" description="Helical" evidence="1">
    <location>
        <begin position="85"/>
        <end position="103"/>
    </location>
</feature>
<feature type="transmembrane region" description="Helical" evidence="1">
    <location>
        <begin position="131"/>
        <end position="149"/>
    </location>
</feature>
<evidence type="ECO:0000313" key="5">
    <source>
        <dbReference type="Proteomes" id="UP000040576"/>
    </source>
</evidence>
<dbReference type="Gene3D" id="1.10.3210.10">
    <property type="entry name" value="Hypothetical protein af1432"/>
    <property type="match status" value="1"/>
</dbReference>
<feature type="transmembrane region" description="Helical" evidence="1">
    <location>
        <begin position="20"/>
        <end position="39"/>
    </location>
</feature>
<feature type="transmembrane region" description="Helical" evidence="1">
    <location>
        <begin position="109"/>
        <end position="126"/>
    </location>
</feature>
<dbReference type="EMBL" id="CCRF01000036">
    <property type="protein sequence ID" value="CEE00863.1"/>
    <property type="molecule type" value="Genomic_DNA"/>
</dbReference>
<evidence type="ECO:0000256" key="1">
    <source>
        <dbReference type="SAM" id="Phobius"/>
    </source>
</evidence>
<evidence type="ECO:0000259" key="2">
    <source>
        <dbReference type="PROSITE" id="PS51831"/>
    </source>
</evidence>
<feature type="domain" description="HD" evidence="2">
    <location>
        <begin position="208"/>
        <end position="331"/>
    </location>
</feature>
<dbReference type="PANTHER" id="PTHR43155">
    <property type="entry name" value="CYCLIC DI-GMP PHOSPHODIESTERASE PA4108-RELATED"/>
    <property type="match status" value="1"/>
</dbReference>
<dbReference type="InterPro" id="IPR003607">
    <property type="entry name" value="HD/PDEase_dom"/>
</dbReference>
<keyword evidence="1" id="KW-0472">Membrane</keyword>
<gene>
    <name evidence="4" type="ORF">BT1A1_1031</name>
</gene>
<feature type="domain" description="HD-GYP" evidence="3">
    <location>
        <begin position="186"/>
        <end position="382"/>
    </location>
</feature>
<keyword evidence="5" id="KW-1185">Reference proteome</keyword>
<reference evidence="4 5" key="1">
    <citation type="submission" date="2014-07" db="EMBL/GenBank/DDBJ databases">
        <authorList>
            <person name="Wibberg Daniel"/>
        </authorList>
    </citation>
    <scope>NUCLEOTIDE SEQUENCE [LARGE SCALE GENOMIC DNA]</scope>
</reference>